<dbReference type="AlphaFoldDB" id="A0A9W8HN13"/>
<keyword evidence="2" id="KW-0732">Signal</keyword>
<evidence type="ECO:0000256" key="1">
    <source>
        <dbReference type="SAM" id="MobiDB-lite"/>
    </source>
</evidence>
<protein>
    <submittedName>
        <fullName evidence="3">Uncharacterized protein</fullName>
    </submittedName>
</protein>
<feature type="chain" id="PRO_5040824072" evidence="2">
    <location>
        <begin position="20"/>
        <end position="174"/>
    </location>
</feature>
<dbReference type="OrthoDB" id="5592632at2759"/>
<name>A0A9W8HN13_9FUNG</name>
<gene>
    <name evidence="3" type="ORF">H4R20_007266</name>
</gene>
<feature type="signal peptide" evidence="2">
    <location>
        <begin position="1"/>
        <end position="19"/>
    </location>
</feature>
<dbReference type="EMBL" id="JANBUO010003936">
    <property type="protein sequence ID" value="KAJ2788982.1"/>
    <property type="molecule type" value="Genomic_DNA"/>
</dbReference>
<accession>A0A9W8HN13</accession>
<evidence type="ECO:0000313" key="4">
    <source>
        <dbReference type="Proteomes" id="UP001140094"/>
    </source>
</evidence>
<keyword evidence="4" id="KW-1185">Reference proteome</keyword>
<reference evidence="3" key="1">
    <citation type="submission" date="2022-07" db="EMBL/GenBank/DDBJ databases">
        <title>Phylogenomic reconstructions and comparative analyses of Kickxellomycotina fungi.</title>
        <authorList>
            <person name="Reynolds N.K."/>
            <person name="Stajich J.E."/>
            <person name="Barry K."/>
            <person name="Grigoriev I.V."/>
            <person name="Crous P."/>
            <person name="Smith M.E."/>
        </authorList>
    </citation>
    <scope>NUCLEOTIDE SEQUENCE</scope>
    <source>
        <strain evidence="3">NRRL 1565</strain>
    </source>
</reference>
<feature type="compositionally biased region" description="Acidic residues" evidence="1">
    <location>
        <begin position="119"/>
        <end position="151"/>
    </location>
</feature>
<proteinExistence type="predicted"/>
<organism evidence="3 4">
    <name type="scientific">Coemansia guatemalensis</name>
    <dbReference type="NCBI Taxonomy" id="2761395"/>
    <lineage>
        <taxon>Eukaryota</taxon>
        <taxon>Fungi</taxon>
        <taxon>Fungi incertae sedis</taxon>
        <taxon>Zoopagomycota</taxon>
        <taxon>Kickxellomycotina</taxon>
        <taxon>Kickxellomycetes</taxon>
        <taxon>Kickxellales</taxon>
        <taxon>Kickxellaceae</taxon>
        <taxon>Coemansia</taxon>
    </lineage>
</organism>
<feature type="region of interest" description="Disordered" evidence="1">
    <location>
        <begin position="110"/>
        <end position="174"/>
    </location>
</feature>
<sequence length="174" mass="18014">MQFSKTFVAVAALAASVFGAIDWTSDATIQCSKANWAQIKADADPLLPMAGALLTPEQKAKLDELLGGTNVFPVTPTDEFLRALPEAIPPSLLESTAGKYITPCLETAVTSSAAPTEEAPTEEAPTEEAPTEGGEESATEGGEETATEGGEEASSVPEGGEEVSSVPPKCKPRY</sequence>
<feature type="compositionally biased region" description="Low complexity" evidence="1">
    <location>
        <begin position="152"/>
        <end position="168"/>
    </location>
</feature>
<dbReference type="Proteomes" id="UP001140094">
    <property type="component" value="Unassembled WGS sequence"/>
</dbReference>
<comment type="caution">
    <text evidence="3">The sequence shown here is derived from an EMBL/GenBank/DDBJ whole genome shotgun (WGS) entry which is preliminary data.</text>
</comment>
<evidence type="ECO:0000256" key="2">
    <source>
        <dbReference type="SAM" id="SignalP"/>
    </source>
</evidence>
<evidence type="ECO:0000313" key="3">
    <source>
        <dbReference type="EMBL" id="KAJ2788982.1"/>
    </source>
</evidence>